<dbReference type="SUPFAM" id="SSF51679">
    <property type="entry name" value="Bacterial luciferase-like"/>
    <property type="match status" value="1"/>
</dbReference>
<dbReference type="Pfam" id="PF00296">
    <property type="entry name" value="Bac_luciferase"/>
    <property type="match status" value="1"/>
</dbReference>
<dbReference type="RefSeq" id="WP_260595102.1">
    <property type="nucleotide sequence ID" value="NZ_CP104003.1"/>
</dbReference>
<dbReference type="Gene3D" id="3.20.20.30">
    <property type="entry name" value="Luciferase-like domain"/>
    <property type="match status" value="1"/>
</dbReference>
<feature type="domain" description="Luciferase-like" evidence="2">
    <location>
        <begin position="11"/>
        <end position="303"/>
    </location>
</feature>
<evidence type="ECO:0000313" key="4">
    <source>
        <dbReference type="Proteomes" id="UP001057580"/>
    </source>
</evidence>
<dbReference type="NCBIfam" id="TIGR04024">
    <property type="entry name" value="F420_NP1902A"/>
    <property type="match status" value="1"/>
</dbReference>
<dbReference type="AlphaFoldDB" id="A0A9E7UC87"/>
<dbReference type="CDD" id="cd01097">
    <property type="entry name" value="Tetrahydromethanopterin_reductase"/>
    <property type="match status" value="1"/>
</dbReference>
<dbReference type="InterPro" id="IPR036661">
    <property type="entry name" value="Luciferase-like_sf"/>
</dbReference>
<gene>
    <name evidence="3" type="ORF">N0B31_06755</name>
</gene>
<proteinExistence type="predicted"/>
<name>A0A9E7UC87_9EURY</name>
<evidence type="ECO:0000256" key="1">
    <source>
        <dbReference type="ARBA" id="ARBA00023002"/>
    </source>
</evidence>
<dbReference type="InterPro" id="IPR011251">
    <property type="entry name" value="Luciferase-like_dom"/>
</dbReference>
<dbReference type="EMBL" id="CP104003">
    <property type="protein sequence ID" value="UWM55982.1"/>
    <property type="molecule type" value="Genomic_DNA"/>
</dbReference>
<dbReference type="PANTHER" id="PTHR43244">
    <property type="match status" value="1"/>
</dbReference>
<sequence length="337" mass="36724">MTDRDVFLPVAAQPSVDALVEQAQRAEELGYDRAWLPESWGRNAAVTLTAVAENTEEIGIGTSIMPVYSRSPALVGMTAASLQEVSDGRFRLGVGPSGPIVIENWHGMEFGNPLKRTRETIDIVKQVLTGEEVTYDGEYFELDGFRLRQEAPDPAPRIDAAAMGPKAVELAGRFADGWHALMLTRDGLDERFDDLHRGAEMAGKDPEDVRTTLSLTCCALEDGTEARELVRQHVAFYIGGMGTYYRDNLARQGHEEVAHTVYDEWNGGDREEALAAIDDDLLDSIAVGGTPDEARDLLAEFADLDHVDSLSISFPRGASVAQILETMEALAPSATAE</sequence>
<dbReference type="InterPro" id="IPR023909">
    <property type="entry name" value="F420_NP1902A"/>
</dbReference>
<accession>A0A9E7UC87</accession>
<dbReference type="GeneID" id="74942107"/>
<evidence type="ECO:0000313" key="3">
    <source>
        <dbReference type="EMBL" id="UWM55982.1"/>
    </source>
</evidence>
<protein>
    <submittedName>
        <fullName evidence="3">TIGR04024 family LLM class F420-dependent oxidoreductase</fullName>
    </submittedName>
</protein>
<evidence type="ECO:0000259" key="2">
    <source>
        <dbReference type="Pfam" id="PF00296"/>
    </source>
</evidence>
<dbReference type="PANTHER" id="PTHR43244:SF1">
    <property type="entry name" value="5,10-METHYLENETETRAHYDROMETHANOPTERIN REDUCTASE"/>
    <property type="match status" value="1"/>
</dbReference>
<keyword evidence="1" id="KW-0560">Oxidoreductase</keyword>
<dbReference type="GO" id="GO:0016705">
    <property type="term" value="F:oxidoreductase activity, acting on paired donors, with incorporation or reduction of molecular oxygen"/>
    <property type="evidence" value="ECO:0007669"/>
    <property type="project" value="InterPro"/>
</dbReference>
<keyword evidence="4" id="KW-1185">Reference proteome</keyword>
<organism evidence="3 4">
    <name type="scientific">Salinirubellus salinus</name>
    <dbReference type="NCBI Taxonomy" id="1364945"/>
    <lineage>
        <taxon>Archaea</taxon>
        <taxon>Methanobacteriati</taxon>
        <taxon>Methanobacteriota</taxon>
        <taxon>Stenosarchaea group</taxon>
        <taxon>Halobacteria</taxon>
        <taxon>Halobacteriales</taxon>
        <taxon>Natronomonadaceae</taxon>
        <taxon>Salinirubellus</taxon>
    </lineage>
</organism>
<dbReference type="KEGG" id="ssai:N0B31_06755"/>
<dbReference type="Proteomes" id="UP001057580">
    <property type="component" value="Chromosome"/>
</dbReference>
<dbReference type="InterPro" id="IPR050564">
    <property type="entry name" value="F420-G6PD/mer"/>
</dbReference>
<reference evidence="3" key="1">
    <citation type="submission" date="2022-09" db="EMBL/GenBank/DDBJ databases">
        <title>Diverse halophilic archaea isolated from saline environments.</title>
        <authorList>
            <person name="Cui H.-L."/>
        </authorList>
    </citation>
    <scope>NUCLEOTIDE SEQUENCE</scope>
    <source>
        <strain evidence="3">ZS-35-S2</strain>
    </source>
</reference>